<protein>
    <submittedName>
        <fullName evidence="2">DUF1646 family protein</fullName>
    </submittedName>
</protein>
<feature type="transmembrane region" description="Helical" evidence="1">
    <location>
        <begin position="23"/>
        <end position="44"/>
    </location>
</feature>
<accession>A0A7Y2PLK6</accession>
<name>A0A7Y2PLK6_9THEO</name>
<reference evidence="2 3" key="1">
    <citation type="submission" date="2020-04" db="EMBL/GenBank/DDBJ databases">
        <title>Draft genome sequence of Caldanaerobacter sunterraneus. strain 1523vc isolated from Griffin hot spring, Kamchatka, Russia.</title>
        <authorList>
            <person name="Toshchakov S.V."/>
            <person name="Podosokorskaya O.A."/>
            <person name="Kublanov I.V."/>
            <person name="Korzhenkov A."/>
            <person name="Patrushev M.V."/>
        </authorList>
    </citation>
    <scope>NUCLEOTIDE SEQUENCE [LARGE SCALE GENOMIC DNA]</scope>
    <source>
        <strain evidence="2 3">1523vc</strain>
    </source>
</reference>
<sequence>MLIPGNIPNIISAGKLKIKSTEWARIAVPLGAILLIMYYIVLFVV</sequence>
<keyword evidence="1" id="KW-0472">Membrane</keyword>
<evidence type="ECO:0000313" key="2">
    <source>
        <dbReference type="EMBL" id="NNG68214.1"/>
    </source>
</evidence>
<keyword evidence="1" id="KW-1133">Transmembrane helix</keyword>
<dbReference type="AlphaFoldDB" id="A0A7Y2PLK6"/>
<evidence type="ECO:0000256" key="1">
    <source>
        <dbReference type="SAM" id="Phobius"/>
    </source>
</evidence>
<keyword evidence="1" id="KW-0812">Transmembrane</keyword>
<gene>
    <name evidence="2" type="ORF">HKI81_13735</name>
</gene>
<evidence type="ECO:0000313" key="3">
    <source>
        <dbReference type="Proteomes" id="UP000529861"/>
    </source>
</evidence>
<organism evidence="2 3">
    <name type="scientific">Caldanaerobacter subterraneus</name>
    <dbReference type="NCBI Taxonomy" id="911092"/>
    <lineage>
        <taxon>Bacteria</taxon>
        <taxon>Bacillati</taxon>
        <taxon>Bacillota</taxon>
        <taxon>Clostridia</taxon>
        <taxon>Thermoanaerobacterales</taxon>
        <taxon>Thermoanaerobacteraceae</taxon>
        <taxon>Caldanaerobacter</taxon>
    </lineage>
</organism>
<dbReference type="EMBL" id="JABEQB010000068">
    <property type="protein sequence ID" value="NNG68214.1"/>
    <property type="molecule type" value="Genomic_DNA"/>
</dbReference>
<dbReference type="RefSeq" id="WP_170271818.1">
    <property type="nucleotide sequence ID" value="NZ_JABEQB010000068.1"/>
</dbReference>
<dbReference type="Proteomes" id="UP000529861">
    <property type="component" value="Unassembled WGS sequence"/>
</dbReference>
<proteinExistence type="predicted"/>
<comment type="caution">
    <text evidence="2">The sequence shown here is derived from an EMBL/GenBank/DDBJ whole genome shotgun (WGS) entry which is preliminary data.</text>
</comment>
<dbReference type="InterPro" id="IPR012443">
    <property type="entry name" value="DUF1646"/>
</dbReference>
<dbReference type="Pfam" id="PF07854">
    <property type="entry name" value="DUF1646"/>
    <property type="match status" value="1"/>
</dbReference>
<feature type="non-terminal residue" evidence="2">
    <location>
        <position position="1"/>
    </location>
</feature>